<feature type="compositionally biased region" description="Low complexity" evidence="1">
    <location>
        <begin position="71"/>
        <end position="88"/>
    </location>
</feature>
<keyword evidence="2" id="KW-0472">Membrane</keyword>
<evidence type="ECO:0000256" key="1">
    <source>
        <dbReference type="SAM" id="MobiDB-lite"/>
    </source>
</evidence>
<accession>A0ABV3EJC3</accession>
<feature type="transmembrane region" description="Helical" evidence="2">
    <location>
        <begin position="210"/>
        <end position="233"/>
    </location>
</feature>
<evidence type="ECO:0000256" key="2">
    <source>
        <dbReference type="SAM" id="Phobius"/>
    </source>
</evidence>
<dbReference type="EMBL" id="JBEZNA010000004">
    <property type="protein sequence ID" value="MEU9576294.1"/>
    <property type="molecule type" value="Genomic_DNA"/>
</dbReference>
<keyword evidence="2" id="KW-1133">Transmembrane helix</keyword>
<feature type="transmembrane region" description="Helical" evidence="2">
    <location>
        <begin position="239"/>
        <end position="256"/>
    </location>
</feature>
<feature type="compositionally biased region" description="Low complexity" evidence="1">
    <location>
        <begin position="48"/>
        <end position="57"/>
    </location>
</feature>
<gene>
    <name evidence="3" type="ORF">AB0D95_03220</name>
</gene>
<organism evidence="3 4">
    <name type="scientific">Streptomyces chilikensis</name>
    <dbReference type="NCBI Taxonomy" id="1194079"/>
    <lineage>
        <taxon>Bacteria</taxon>
        <taxon>Bacillati</taxon>
        <taxon>Actinomycetota</taxon>
        <taxon>Actinomycetes</taxon>
        <taxon>Kitasatosporales</taxon>
        <taxon>Streptomycetaceae</taxon>
        <taxon>Streptomyces</taxon>
    </lineage>
</organism>
<evidence type="ECO:0000313" key="3">
    <source>
        <dbReference type="EMBL" id="MEU9576294.1"/>
    </source>
</evidence>
<feature type="compositionally biased region" description="Basic and acidic residues" evidence="1">
    <location>
        <begin position="127"/>
        <end position="139"/>
    </location>
</feature>
<protein>
    <submittedName>
        <fullName evidence="3">Uncharacterized protein</fullName>
    </submittedName>
</protein>
<feature type="region of interest" description="Disordered" evidence="1">
    <location>
        <begin position="22"/>
        <end position="195"/>
    </location>
</feature>
<name>A0ABV3EJC3_9ACTN</name>
<evidence type="ECO:0000313" key="4">
    <source>
        <dbReference type="Proteomes" id="UP001551584"/>
    </source>
</evidence>
<keyword evidence="2" id="KW-0812">Transmembrane</keyword>
<comment type="caution">
    <text evidence="3">The sequence shown here is derived from an EMBL/GenBank/DDBJ whole genome shotgun (WGS) entry which is preliminary data.</text>
</comment>
<sequence length="361" mass="37918">MTPPRVGGDELRARAYLRRLHVRPLGHQEHPMTTDDTTRPRRARLGRLRAAAGRVARQGSATPPEPSIGMPTAPTPVAAMPTQTTTPAPGWPPLAGNRMPDWRTGETIQLTTQTPDPDGDPDGPDSNPDRPDDPPDRPETAGGGDDTPQPAKPVTSADSPNPDPDPTPDPRPDSPIQPEKAPPVIPEKSKPTGAHAAVIAATDNKRLRALAFNGTAAGIGWVSGLVGVFGYVLPAAERAAVGMLGTLLAVAGFVAAWKLLRAPAVRDINLPLLVPLLAPFAAAEVTRRTAPLAVDWLNQHGHSAGLGAHSVSLLITAAALCGGFYWLLDRRARQQHLAVRLVVRIPLASAVLAAALYGPGH</sequence>
<feature type="transmembrane region" description="Helical" evidence="2">
    <location>
        <begin position="306"/>
        <end position="328"/>
    </location>
</feature>
<reference evidence="3 4" key="1">
    <citation type="submission" date="2024-06" db="EMBL/GenBank/DDBJ databases">
        <title>The Natural Products Discovery Center: Release of the First 8490 Sequenced Strains for Exploring Actinobacteria Biosynthetic Diversity.</title>
        <authorList>
            <person name="Kalkreuter E."/>
            <person name="Kautsar S.A."/>
            <person name="Yang D."/>
            <person name="Bader C.D."/>
            <person name="Teijaro C.N."/>
            <person name="Fluegel L."/>
            <person name="Davis C.M."/>
            <person name="Simpson J.R."/>
            <person name="Lauterbach L."/>
            <person name="Steele A.D."/>
            <person name="Gui C."/>
            <person name="Meng S."/>
            <person name="Li G."/>
            <person name="Viehrig K."/>
            <person name="Ye F."/>
            <person name="Su P."/>
            <person name="Kiefer A.F."/>
            <person name="Nichols A."/>
            <person name="Cepeda A.J."/>
            <person name="Yan W."/>
            <person name="Fan B."/>
            <person name="Jiang Y."/>
            <person name="Adhikari A."/>
            <person name="Zheng C.-J."/>
            <person name="Schuster L."/>
            <person name="Cowan T.M."/>
            <person name="Smanski M.J."/>
            <person name="Chevrette M.G."/>
            <person name="De Carvalho L.P.S."/>
            <person name="Shen B."/>
        </authorList>
    </citation>
    <scope>NUCLEOTIDE SEQUENCE [LARGE SCALE GENOMIC DNA]</scope>
    <source>
        <strain evidence="3 4">NPDC048117</strain>
    </source>
</reference>
<proteinExistence type="predicted"/>
<dbReference type="Proteomes" id="UP001551584">
    <property type="component" value="Unassembled WGS sequence"/>
</dbReference>
<feature type="compositionally biased region" description="Basic and acidic residues" evidence="1">
    <location>
        <begin position="26"/>
        <end position="39"/>
    </location>
</feature>
<keyword evidence="4" id="KW-1185">Reference proteome</keyword>
<feature type="compositionally biased region" description="Pro residues" evidence="1">
    <location>
        <begin position="161"/>
        <end position="185"/>
    </location>
</feature>
<dbReference type="RefSeq" id="WP_359268417.1">
    <property type="nucleotide sequence ID" value="NZ_JBEZNA010000004.1"/>
</dbReference>
<feature type="transmembrane region" description="Helical" evidence="2">
    <location>
        <begin position="337"/>
        <end position="358"/>
    </location>
</feature>